<organism evidence="2 3">
    <name type="scientific">Nocardia halotolerans</name>
    <dbReference type="NCBI Taxonomy" id="1755878"/>
    <lineage>
        <taxon>Bacteria</taxon>
        <taxon>Bacillati</taxon>
        <taxon>Actinomycetota</taxon>
        <taxon>Actinomycetes</taxon>
        <taxon>Mycobacteriales</taxon>
        <taxon>Nocardiaceae</taxon>
        <taxon>Nocardia</taxon>
    </lineage>
</organism>
<keyword evidence="3" id="KW-1185">Reference proteome</keyword>
<feature type="chain" id="PRO_5045613417" evidence="1">
    <location>
        <begin position="28"/>
        <end position="73"/>
    </location>
</feature>
<evidence type="ECO:0000256" key="1">
    <source>
        <dbReference type="SAM" id="SignalP"/>
    </source>
</evidence>
<keyword evidence="1" id="KW-0732">Signal</keyword>
<accession>A0ABV8VKJ2</accession>
<sequence>MIRVNRPLIVSALLGGAVLMSVAPAQAEALARPQAVEHQLISNGEIASGSADLNNFFCGTPWRPVCFPGALPS</sequence>
<evidence type="ECO:0000313" key="3">
    <source>
        <dbReference type="Proteomes" id="UP001595844"/>
    </source>
</evidence>
<comment type="caution">
    <text evidence="2">The sequence shown here is derived from an EMBL/GenBank/DDBJ whole genome shotgun (WGS) entry which is preliminary data.</text>
</comment>
<dbReference type="Proteomes" id="UP001595844">
    <property type="component" value="Unassembled WGS sequence"/>
</dbReference>
<reference evidence="3" key="1">
    <citation type="journal article" date="2019" name="Int. J. Syst. Evol. Microbiol.">
        <title>The Global Catalogue of Microorganisms (GCM) 10K type strain sequencing project: providing services to taxonomists for standard genome sequencing and annotation.</title>
        <authorList>
            <consortium name="The Broad Institute Genomics Platform"/>
            <consortium name="The Broad Institute Genome Sequencing Center for Infectious Disease"/>
            <person name="Wu L."/>
            <person name="Ma J."/>
        </authorList>
    </citation>
    <scope>NUCLEOTIDE SEQUENCE [LARGE SCALE GENOMIC DNA]</scope>
    <source>
        <strain evidence="3">IBRC-M 10490</strain>
    </source>
</reference>
<feature type="signal peptide" evidence="1">
    <location>
        <begin position="1"/>
        <end position="27"/>
    </location>
</feature>
<protein>
    <submittedName>
        <fullName evidence="2">Uncharacterized protein</fullName>
    </submittedName>
</protein>
<gene>
    <name evidence="2" type="ORF">ACFO5K_18785</name>
</gene>
<proteinExistence type="predicted"/>
<dbReference type="RefSeq" id="WP_378566268.1">
    <property type="nucleotide sequence ID" value="NZ_JBHSDL010000025.1"/>
</dbReference>
<evidence type="ECO:0000313" key="2">
    <source>
        <dbReference type="EMBL" id="MFC4376147.1"/>
    </source>
</evidence>
<name>A0ABV8VKJ2_9NOCA</name>
<dbReference type="EMBL" id="JBHSDL010000025">
    <property type="protein sequence ID" value="MFC4376147.1"/>
    <property type="molecule type" value="Genomic_DNA"/>
</dbReference>